<evidence type="ECO:0000256" key="1">
    <source>
        <dbReference type="ARBA" id="ARBA00005351"/>
    </source>
</evidence>
<proteinExistence type="inferred from homology"/>
<dbReference type="InterPro" id="IPR011990">
    <property type="entry name" value="TPR-like_helical_dom_sf"/>
</dbReference>
<name>A0AAN9FR92_CLITE</name>
<dbReference type="InterPro" id="IPR007317">
    <property type="entry name" value="GET4"/>
</dbReference>
<dbReference type="Proteomes" id="UP001359559">
    <property type="component" value="Unassembled WGS sequence"/>
</dbReference>
<dbReference type="Pfam" id="PF04190">
    <property type="entry name" value="GET4"/>
    <property type="match status" value="1"/>
</dbReference>
<protein>
    <submittedName>
        <fullName evidence="2">Uncharacterized protein</fullName>
    </submittedName>
</protein>
<dbReference type="AlphaFoldDB" id="A0AAN9FR92"/>
<gene>
    <name evidence="2" type="ORF">RJT34_24753</name>
</gene>
<comment type="caution">
    <text evidence="2">The sequence shown here is derived from an EMBL/GenBank/DDBJ whole genome shotgun (WGS) entry which is preliminary data.</text>
</comment>
<reference evidence="2 3" key="1">
    <citation type="submission" date="2024-01" db="EMBL/GenBank/DDBJ databases">
        <title>The genomes of 5 underutilized Papilionoideae crops provide insights into root nodulation and disease resistance.</title>
        <authorList>
            <person name="Yuan L."/>
        </authorList>
    </citation>
    <scope>NUCLEOTIDE SEQUENCE [LARGE SCALE GENOMIC DNA]</scope>
    <source>
        <strain evidence="2">LY-2023</strain>
        <tissue evidence="2">Leaf</tissue>
    </source>
</reference>
<organism evidence="2 3">
    <name type="scientific">Clitoria ternatea</name>
    <name type="common">Butterfly pea</name>
    <dbReference type="NCBI Taxonomy" id="43366"/>
    <lineage>
        <taxon>Eukaryota</taxon>
        <taxon>Viridiplantae</taxon>
        <taxon>Streptophyta</taxon>
        <taxon>Embryophyta</taxon>
        <taxon>Tracheophyta</taxon>
        <taxon>Spermatophyta</taxon>
        <taxon>Magnoliopsida</taxon>
        <taxon>eudicotyledons</taxon>
        <taxon>Gunneridae</taxon>
        <taxon>Pentapetalae</taxon>
        <taxon>rosids</taxon>
        <taxon>fabids</taxon>
        <taxon>Fabales</taxon>
        <taxon>Fabaceae</taxon>
        <taxon>Papilionoideae</taxon>
        <taxon>50 kb inversion clade</taxon>
        <taxon>NPAAA clade</taxon>
        <taxon>indigoferoid/millettioid clade</taxon>
        <taxon>Phaseoleae</taxon>
        <taxon>Clitoria</taxon>
    </lineage>
</organism>
<sequence>MLHRYGYITVQNIENLDKFVNEGNYYGAQQMYKSISARCVSAKRYSEALDILHSGACIQLSNGQIVSRKSKSFPQVPLPQHLWDVDDMQKLSDNIGSAKIRVEGCSSFLKAAIKLSGENGKNSHGSPELHITLAEYIFSESPEVIDLLGALIGEDLGNLEAMVWMLGGSN</sequence>
<dbReference type="Gene3D" id="1.25.40.10">
    <property type="entry name" value="Tetratricopeptide repeat domain"/>
    <property type="match status" value="1"/>
</dbReference>
<accession>A0AAN9FR92</accession>
<dbReference type="GO" id="GO:0045048">
    <property type="term" value="P:protein insertion into ER membrane"/>
    <property type="evidence" value="ECO:0007669"/>
    <property type="project" value="InterPro"/>
</dbReference>
<comment type="similarity">
    <text evidence="1">Belongs to the GET4 family.</text>
</comment>
<dbReference type="PANTHER" id="PTHR12875">
    <property type="entry name" value="GOLGI TO ER TRAFFIC PROTEIN 4 HOMOLOG"/>
    <property type="match status" value="1"/>
</dbReference>
<keyword evidence="3" id="KW-1185">Reference proteome</keyword>
<evidence type="ECO:0000313" key="2">
    <source>
        <dbReference type="EMBL" id="KAK7279696.1"/>
    </source>
</evidence>
<evidence type="ECO:0000313" key="3">
    <source>
        <dbReference type="Proteomes" id="UP001359559"/>
    </source>
</evidence>
<dbReference type="GO" id="GO:0005829">
    <property type="term" value="C:cytosol"/>
    <property type="evidence" value="ECO:0007669"/>
    <property type="project" value="TreeGrafter"/>
</dbReference>
<dbReference type="EMBL" id="JAYKXN010000006">
    <property type="protein sequence ID" value="KAK7279696.1"/>
    <property type="molecule type" value="Genomic_DNA"/>
</dbReference>
<dbReference type="PANTHER" id="PTHR12875:SF0">
    <property type="entry name" value="GOLGI TO ER TRAFFIC PROTEIN 4 HOMOLOG"/>
    <property type="match status" value="1"/>
</dbReference>